<keyword evidence="5 7" id="KW-1133">Transmembrane helix</keyword>
<dbReference type="STRING" id="444158.MmarC6_0401"/>
<reference evidence="8" key="1">
    <citation type="submission" date="2007-10" db="EMBL/GenBank/DDBJ databases">
        <title>Complete sequence of Methanococcus maripaludis C6.</title>
        <authorList>
            <consortium name="US DOE Joint Genome Institute"/>
            <person name="Copeland A."/>
            <person name="Lucas S."/>
            <person name="Lapidus A."/>
            <person name="Barry K."/>
            <person name="Glavina del Rio T."/>
            <person name="Dalin E."/>
            <person name="Tice H."/>
            <person name="Pitluck S."/>
            <person name="Clum A."/>
            <person name="Schmutz J."/>
            <person name="Larimer F."/>
            <person name="Land M."/>
            <person name="Hauser L."/>
            <person name="Kyrpides N."/>
            <person name="Mikhailova N."/>
            <person name="Sieprawska-Lupa M."/>
            <person name="Whitman W.B."/>
            <person name="Richardson P."/>
        </authorList>
    </citation>
    <scope>NUCLEOTIDE SEQUENCE [LARGE SCALE GENOMIC DNA]</scope>
    <source>
        <strain evidence="8">C6</strain>
    </source>
</reference>
<evidence type="ECO:0000256" key="3">
    <source>
        <dbReference type="ARBA" id="ARBA00022475"/>
    </source>
</evidence>
<gene>
    <name evidence="8" type="ordered locus">MmarC6_0401</name>
</gene>
<evidence type="ECO:0000256" key="7">
    <source>
        <dbReference type="SAM" id="Phobius"/>
    </source>
</evidence>
<evidence type="ECO:0000256" key="2">
    <source>
        <dbReference type="ARBA" id="ARBA00006386"/>
    </source>
</evidence>
<accession>A9A735</accession>
<name>A9A735_METM6</name>
<dbReference type="OrthoDB" id="112323at2157"/>
<sequence>MSLKSSTKKSAKSLWNAFPLIVGTILLVSLITTLVPKSFYLKIFSKSTILDSFIGSLIGSISAGNPIVSYVLAGELLNEGISLIAVTAFLVSWVTVGIIQLPAESAILGKRFAFLRNITSFGLSIIVAIITVSILQVI</sequence>
<protein>
    <recommendedName>
        <fullName evidence="9">Permease</fullName>
    </recommendedName>
</protein>
<organism evidence="8">
    <name type="scientific">Methanococcus maripaludis (strain C6 / ATCC BAA-1332)</name>
    <dbReference type="NCBI Taxonomy" id="444158"/>
    <lineage>
        <taxon>Archaea</taxon>
        <taxon>Methanobacteriati</taxon>
        <taxon>Methanobacteriota</taxon>
        <taxon>Methanomada group</taxon>
        <taxon>Methanococci</taxon>
        <taxon>Methanococcales</taxon>
        <taxon>Methanococcaceae</taxon>
        <taxon>Methanococcus</taxon>
    </lineage>
</organism>
<comment type="subcellular location">
    <subcellularLocation>
        <location evidence="1">Cell membrane</location>
        <topology evidence="1">Multi-pass membrane protein</topology>
    </subcellularLocation>
</comment>
<dbReference type="HOGENOM" id="CLU_101297_2_1_2"/>
<dbReference type="AlphaFoldDB" id="A9A735"/>
<evidence type="ECO:0000256" key="1">
    <source>
        <dbReference type="ARBA" id="ARBA00004651"/>
    </source>
</evidence>
<dbReference type="KEGG" id="mmx:MmarC6_0401"/>
<keyword evidence="6 7" id="KW-0472">Membrane</keyword>
<evidence type="ECO:0000313" key="8">
    <source>
        <dbReference type="EMBL" id="ABX01222.1"/>
    </source>
</evidence>
<evidence type="ECO:0000256" key="5">
    <source>
        <dbReference type="ARBA" id="ARBA00022989"/>
    </source>
</evidence>
<evidence type="ECO:0008006" key="9">
    <source>
        <dbReference type="Google" id="ProtNLM"/>
    </source>
</evidence>
<dbReference type="InterPro" id="IPR005524">
    <property type="entry name" value="DUF318"/>
</dbReference>
<dbReference type="GO" id="GO:0005886">
    <property type="term" value="C:plasma membrane"/>
    <property type="evidence" value="ECO:0007669"/>
    <property type="project" value="UniProtKB-SubCell"/>
</dbReference>
<dbReference type="EMBL" id="CP000867">
    <property type="protein sequence ID" value="ABX01222.1"/>
    <property type="molecule type" value="Genomic_DNA"/>
</dbReference>
<feature type="transmembrane region" description="Helical" evidence="7">
    <location>
        <begin position="113"/>
        <end position="135"/>
    </location>
</feature>
<feature type="transmembrane region" description="Helical" evidence="7">
    <location>
        <begin position="14"/>
        <end position="36"/>
    </location>
</feature>
<dbReference type="Pfam" id="PF03773">
    <property type="entry name" value="ArsP_1"/>
    <property type="match status" value="1"/>
</dbReference>
<dbReference type="eggNOG" id="arCOG08250">
    <property type="taxonomic scope" value="Archaea"/>
</dbReference>
<proteinExistence type="inferred from homology"/>
<evidence type="ECO:0000256" key="6">
    <source>
        <dbReference type="ARBA" id="ARBA00023136"/>
    </source>
</evidence>
<keyword evidence="4 7" id="KW-0812">Transmembrane</keyword>
<evidence type="ECO:0000256" key="4">
    <source>
        <dbReference type="ARBA" id="ARBA00022692"/>
    </source>
</evidence>
<comment type="similarity">
    <text evidence="2">Belongs to the UPF0718 family.</text>
</comment>
<feature type="transmembrane region" description="Helical" evidence="7">
    <location>
        <begin position="80"/>
        <end position="101"/>
    </location>
</feature>
<feature type="transmembrane region" description="Helical" evidence="7">
    <location>
        <begin position="48"/>
        <end position="68"/>
    </location>
</feature>
<keyword evidence="3" id="KW-1003">Cell membrane</keyword>